<dbReference type="NCBIfam" id="TIGR02532">
    <property type="entry name" value="IV_pilin_GFxxxE"/>
    <property type="match status" value="1"/>
</dbReference>
<dbReference type="InterPro" id="IPR045584">
    <property type="entry name" value="Pilin-like"/>
</dbReference>
<dbReference type="InterPro" id="IPR013545">
    <property type="entry name" value="T2SS_protein-GspG_C"/>
</dbReference>
<comment type="caution">
    <text evidence="12">The sequence shown here is derived from an EMBL/GenBank/DDBJ whole genome shotgun (WGS) entry which is preliminary data.</text>
</comment>
<sequence length="151" mass="16318">MTKHVSRNDDEARLGTEATEGFTLVELLVVLAIIGLIAALVAPQVLKYLGSAKVDTTKAQIKNIENALELYYIDVGHYPSTEEGLEALARAPADGSAWNGPYLKKSGTFLDAWGTAYEYKSPADEKPYQIISLGRDRKVGGDGQDADLSSE</sequence>
<evidence type="ECO:0000256" key="1">
    <source>
        <dbReference type="ARBA" id="ARBA00004377"/>
    </source>
</evidence>
<dbReference type="EMBL" id="NWSV01000054">
    <property type="protein sequence ID" value="PDT00060.1"/>
    <property type="molecule type" value="Genomic_DNA"/>
</dbReference>
<dbReference type="PROSITE" id="PS00409">
    <property type="entry name" value="PROKAR_NTER_METHYL"/>
    <property type="match status" value="1"/>
</dbReference>
<evidence type="ECO:0000256" key="10">
    <source>
        <dbReference type="SAM" id="Phobius"/>
    </source>
</evidence>
<dbReference type="PANTHER" id="PTHR30093">
    <property type="entry name" value="GENERAL SECRETION PATHWAY PROTEIN G"/>
    <property type="match status" value="1"/>
</dbReference>
<dbReference type="AlphaFoldDB" id="A0A2A6J2C1"/>
<protein>
    <recommendedName>
        <fullName evidence="3">Type II secretion system core protein G</fullName>
    </recommendedName>
</protein>
<proteinExistence type="inferred from homology"/>
<dbReference type="GO" id="GO:0015627">
    <property type="term" value="C:type II protein secretion system complex"/>
    <property type="evidence" value="ECO:0007669"/>
    <property type="project" value="InterPro"/>
</dbReference>
<keyword evidence="13" id="KW-1185">Reference proteome</keyword>
<evidence type="ECO:0000313" key="13">
    <source>
        <dbReference type="Proteomes" id="UP000220768"/>
    </source>
</evidence>
<dbReference type="Pfam" id="PF07963">
    <property type="entry name" value="N_methyl"/>
    <property type="match status" value="1"/>
</dbReference>
<dbReference type="PRINTS" id="PR00813">
    <property type="entry name" value="BCTERIALGSPG"/>
</dbReference>
<feature type="domain" description="Type II secretion system protein GspG C-terminal" evidence="11">
    <location>
        <begin position="44"/>
        <end position="150"/>
    </location>
</feature>
<dbReference type="GO" id="GO:0005886">
    <property type="term" value="C:plasma membrane"/>
    <property type="evidence" value="ECO:0007669"/>
    <property type="project" value="UniProtKB-SubCell"/>
</dbReference>
<organism evidence="12 13">
    <name type="scientific">Rhizobium chutanense</name>
    <dbReference type="NCBI Taxonomy" id="2035448"/>
    <lineage>
        <taxon>Bacteria</taxon>
        <taxon>Pseudomonadati</taxon>
        <taxon>Pseudomonadota</taxon>
        <taxon>Alphaproteobacteria</taxon>
        <taxon>Hyphomicrobiales</taxon>
        <taxon>Rhizobiaceae</taxon>
        <taxon>Rhizobium/Agrobacterium group</taxon>
        <taxon>Rhizobium</taxon>
    </lineage>
</organism>
<keyword evidence="4" id="KW-1003">Cell membrane</keyword>
<comment type="subcellular location">
    <subcellularLocation>
        <location evidence="1">Cell inner membrane</location>
        <topology evidence="1">Single-pass membrane protein</topology>
    </subcellularLocation>
</comment>
<dbReference type="InterPro" id="IPR010054">
    <property type="entry name" value="Type2_sec_GspG"/>
</dbReference>
<evidence type="ECO:0000256" key="6">
    <source>
        <dbReference type="ARBA" id="ARBA00022519"/>
    </source>
</evidence>
<evidence type="ECO:0000256" key="7">
    <source>
        <dbReference type="ARBA" id="ARBA00022692"/>
    </source>
</evidence>
<keyword evidence="5" id="KW-0488">Methylation</keyword>
<evidence type="ECO:0000313" key="12">
    <source>
        <dbReference type="EMBL" id="PDT00060.1"/>
    </source>
</evidence>
<evidence type="ECO:0000259" key="11">
    <source>
        <dbReference type="Pfam" id="PF08334"/>
    </source>
</evidence>
<accession>A0A2A6J2C1</accession>
<evidence type="ECO:0000256" key="3">
    <source>
        <dbReference type="ARBA" id="ARBA00020042"/>
    </source>
</evidence>
<dbReference type="PANTHER" id="PTHR30093:SF45">
    <property type="entry name" value="TYPE II SECRETION SYSTEM CORE PROTEIN G"/>
    <property type="match status" value="1"/>
</dbReference>
<evidence type="ECO:0000256" key="5">
    <source>
        <dbReference type="ARBA" id="ARBA00022481"/>
    </source>
</evidence>
<evidence type="ECO:0000256" key="4">
    <source>
        <dbReference type="ARBA" id="ARBA00022475"/>
    </source>
</evidence>
<dbReference type="GO" id="GO:0015628">
    <property type="term" value="P:protein secretion by the type II secretion system"/>
    <property type="evidence" value="ECO:0007669"/>
    <property type="project" value="InterPro"/>
</dbReference>
<evidence type="ECO:0000256" key="9">
    <source>
        <dbReference type="ARBA" id="ARBA00023136"/>
    </source>
</evidence>
<comment type="similarity">
    <text evidence="2">Belongs to the GSP G family.</text>
</comment>
<evidence type="ECO:0000256" key="8">
    <source>
        <dbReference type="ARBA" id="ARBA00022989"/>
    </source>
</evidence>
<dbReference type="NCBIfam" id="TIGR01710">
    <property type="entry name" value="typeII_sec_gspG"/>
    <property type="match status" value="1"/>
</dbReference>
<dbReference type="RefSeq" id="WP_097616051.1">
    <property type="nucleotide sequence ID" value="NZ_NWSV01000054.1"/>
</dbReference>
<dbReference type="InterPro" id="IPR012902">
    <property type="entry name" value="N_methyl_site"/>
</dbReference>
<keyword evidence="6" id="KW-0997">Cell inner membrane</keyword>
<keyword evidence="7 10" id="KW-0812">Transmembrane</keyword>
<dbReference type="InterPro" id="IPR000983">
    <property type="entry name" value="Bac_GSPG_pilin"/>
</dbReference>
<dbReference type="Proteomes" id="UP000220768">
    <property type="component" value="Unassembled WGS sequence"/>
</dbReference>
<keyword evidence="8 10" id="KW-1133">Transmembrane helix</keyword>
<evidence type="ECO:0000256" key="2">
    <source>
        <dbReference type="ARBA" id="ARBA00009984"/>
    </source>
</evidence>
<feature type="transmembrane region" description="Helical" evidence="10">
    <location>
        <begin position="21"/>
        <end position="42"/>
    </location>
</feature>
<dbReference type="Gene3D" id="3.30.700.10">
    <property type="entry name" value="Glycoprotein, Type 4 Pilin"/>
    <property type="match status" value="1"/>
</dbReference>
<reference evidence="12 13" key="1">
    <citation type="submission" date="2017-09" db="EMBL/GenBank/DDBJ databases">
        <title>Comparative genomics of rhizobia isolated from Phaseolus vulgaris in China.</title>
        <authorList>
            <person name="Tong W."/>
        </authorList>
    </citation>
    <scope>NUCLEOTIDE SEQUENCE [LARGE SCALE GENOMIC DNA]</scope>
    <source>
        <strain evidence="12 13">C5</strain>
    </source>
</reference>
<name>A0A2A6J2C1_9HYPH</name>
<dbReference type="SUPFAM" id="SSF54523">
    <property type="entry name" value="Pili subunits"/>
    <property type="match status" value="1"/>
</dbReference>
<dbReference type="Pfam" id="PF08334">
    <property type="entry name" value="T2SSG"/>
    <property type="match status" value="1"/>
</dbReference>
<gene>
    <name evidence="12" type="primary">gspG</name>
    <name evidence="12" type="ORF">CO666_32675</name>
</gene>
<keyword evidence="9 10" id="KW-0472">Membrane</keyword>